<evidence type="ECO:0000313" key="9">
    <source>
        <dbReference type="EMBL" id="EEV88289.1"/>
    </source>
</evidence>
<dbReference type="HOGENOM" id="CLU_015740_4_1_6"/>
<comment type="cofactor">
    <cofactor evidence="1">
        <name>FAD</name>
        <dbReference type="ChEBI" id="CHEBI:57692"/>
    </cofactor>
</comment>
<dbReference type="InterPro" id="IPR006076">
    <property type="entry name" value="FAD-dep_OxRdtase"/>
</dbReference>
<keyword evidence="10" id="KW-1185">Reference proteome</keyword>
<accession>C8NAR8</accession>
<dbReference type="GO" id="GO:0008233">
    <property type="term" value="F:peptidase activity"/>
    <property type="evidence" value="ECO:0007669"/>
    <property type="project" value="UniProtKB-KW"/>
</dbReference>
<dbReference type="AlphaFoldDB" id="C8NAR8"/>
<keyword evidence="9" id="KW-0645">Protease</keyword>
<dbReference type="PANTHER" id="PTHR11985:SF35">
    <property type="entry name" value="ANAEROBIC GLYCEROL-3-PHOSPHATE DEHYDROGENASE SUBUNIT A"/>
    <property type="match status" value="1"/>
</dbReference>
<organism evidence="9 10">
    <name type="scientific">Cardiobacterium hominis (strain ATCC 15826 / DSM 8339 / NCTC 10426 / 6573)</name>
    <dbReference type="NCBI Taxonomy" id="638300"/>
    <lineage>
        <taxon>Bacteria</taxon>
        <taxon>Pseudomonadati</taxon>
        <taxon>Pseudomonadota</taxon>
        <taxon>Gammaproteobacteria</taxon>
        <taxon>Cardiobacteriales</taxon>
        <taxon>Cardiobacteriaceae</taxon>
        <taxon>Cardiobacterium</taxon>
    </lineage>
</organism>
<dbReference type="EMBL" id="ACKY01000095">
    <property type="protein sequence ID" value="EEV88289.1"/>
    <property type="molecule type" value="Genomic_DNA"/>
</dbReference>
<dbReference type="Gene3D" id="3.30.9.10">
    <property type="entry name" value="D-Amino Acid Oxidase, subunit A, domain 2"/>
    <property type="match status" value="1"/>
</dbReference>
<dbReference type="GO" id="GO:0006071">
    <property type="term" value="P:glycerol metabolic process"/>
    <property type="evidence" value="ECO:0007669"/>
    <property type="project" value="UniProtKB-KW"/>
</dbReference>
<reference evidence="9 10" key="1">
    <citation type="submission" date="2009-08" db="EMBL/GenBank/DDBJ databases">
        <authorList>
            <person name="Qin X."/>
            <person name="Bachman B."/>
            <person name="Battles P."/>
            <person name="Bell A."/>
            <person name="Bess C."/>
            <person name="Bickham C."/>
            <person name="Chaboub L."/>
            <person name="Chen D."/>
            <person name="Coyle M."/>
            <person name="Deiros D.R."/>
            <person name="Dinh H."/>
            <person name="Forbes L."/>
            <person name="Fowler G."/>
            <person name="Francisco L."/>
            <person name="Fu Q."/>
            <person name="Gubbala S."/>
            <person name="Hale W."/>
            <person name="Han Y."/>
            <person name="Hemphill L."/>
            <person name="Highlander S.K."/>
            <person name="Hirani K."/>
            <person name="Hogues M."/>
            <person name="Jackson L."/>
            <person name="Jakkamsetti A."/>
            <person name="Javaid M."/>
            <person name="Jiang H."/>
            <person name="Korchina V."/>
            <person name="Kovar C."/>
            <person name="Lara F."/>
            <person name="Lee S."/>
            <person name="Mata R."/>
            <person name="Mathew T."/>
            <person name="Moen C."/>
            <person name="Morales K."/>
            <person name="Munidasa M."/>
            <person name="Nazareth L."/>
            <person name="Ngo R."/>
            <person name="Nguyen L."/>
            <person name="Okwuonu G."/>
            <person name="Ongeri F."/>
            <person name="Patil S."/>
            <person name="Petrosino J."/>
            <person name="Pham C."/>
            <person name="Pham P."/>
            <person name="Pu L.-L."/>
            <person name="Puazo M."/>
            <person name="Raj R."/>
            <person name="Reid J."/>
            <person name="Rouhana J."/>
            <person name="Saada N."/>
            <person name="Shang Y."/>
            <person name="Simmons D."/>
            <person name="Thornton R."/>
            <person name="Warren J."/>
            <person name="Weissenberger G."/>
            <person name="Zhang J."/>
            <person name="Zhang L."/>
            <person name="Zhou C."/>
            <person name="Zhu D."/>
            <person name="Muzny D."/>
            <person name="Worley K."/>
            <person name="Gibbs R."/>
        </authorList>
    </citation>
    <scope>NUCLEOTIDE SEQUENCE [LARGE SCALE GENOMIC DNA]</scope>
    <source>
        <strain evidence="10">ATCC 15826 / DSM 8339 / NCTC 10426 / 6573</strain>
    </source>
</reference>
<dbReference type="InterPro" id="IPR036188">
    <property type="entry name" value="FAD/NAD-bd_sf"/>
</dbReference>
<dbReference type="PRINTS" id="PR01001">
    <property type="entry name" value="FADG3PDH"/>
</dbReference>
<dbReference type="GO" id="GO:0006508">
    <property type="term" value="P:proteolysis"/>
    <property type="evidence" value="ECO:0007669"/>
    <property type="project" value="UniProtKB-KW"/>
</dbReference>
<evidence type="ECO:0000256" key="2">
    <source>
        <dbReference type="ARBA" id="ARBA00007330"/>
    </source>
</evidence>
<evidence type="ECO:0000256" key="1">
    <source>
        <dbReference type="ARBA" id="ARBA00001974"/>
    </source>
</evidence>
<gene>
    <name evidence="9" type="primary">glpD</name>
    <name evidence="9" type="ORF">HMPREF0198_1596</name>
</gene>
<evidence type="ECO:0000313" key="10">
    <source>
        <dbReference type="Proteomes" id="UP000004870"/>
    </source>
</evidence>
<dbReference type="Gene3D" id="1.10.8.870">
    <property type="entry name" value="Alpha-glycerophosphate oxidase, cap domain"/>
    <property type="match status" value="1"/>
</dbReference>
<dbReference type="Pfam" id="PF16901">
    <property type="entry name" value="DAO_C"/>
    <property type="match status" value="1"/>
</dbReference>
<keyword evidence="6 9" id="KW-0560">Oxidoreductase</keyword>
<dbReference type="InterPro" id="IPR038299">
    <property type="entry name" value="DAO_C_sf"/>
</dbReference>
<dbReference type="InterPro" id="IPR031656">
    <property type="entry name" value="DAO_C"/>
</dbReference>
<name>C8NAR8_CARH6</name>
<dbReference type="GO" id="GO:0004368">
    <property type="term" value="F:glycerol-3-phosphate dehydrogenase (quinone) activity"/>
    <property type="evidence" value="ECO:0007669"/>
    <property type="project" value="UniProtKB-EC"/>
</dbReference>
<dbReference type="Proteomes" id="UP000004870">
    <property type="component" value="Unassembled WGS sequence"/>
</dbReference>
<protein>
    <submittedName>
        <fullName evidence="9">Putative phage prohead protease, HK97 family</fullName>
        <ecNumber evidence="9">1.1.5.3</ecNumber>
    </submittedName>
</protein>
<sequence>METAFMKRQENLERAKSSETWDVVVIGGGATGLGIAVDAATRGFSTLLLERRDFAKGTSSRSTKLVHGGVRYLAQGYVDLVREALRERGRLAKNAPHLFKSEAFIIPGEKWWTAPYYTFGLWLYDRLAGKLGIGHTRYLGKGEANKLLQGVKPEKLRNGVCYYDGQFDDSRLAVNLAQTAIEHGAAVVNYCEVIGLEKNEAGKICGVKIRDNLGGDEFTAKARCVVNATGVFANEINKMDDPNALDGIVPSQGVHIVIDRKFLPGDSALMVPKTSDGRVLFAVPWHDKLVVGTTDTLVKDAEYEPRPLEQEVEFILNTAKDYLVKAPTRADIRSVFVGLRPLAAPKDSGKSTKEVSRSHKVHVTPSGMVDIIGGKWTTYRQMAEDAVDAAIKDKTLPEKPCQTTELKIHGHAPADMSHHLGYYGSDRPAIEALAQADAKAGSKIHPDHPFLYAEALWAVREEMAQTLEDVLARRIRLLFLDARAAAEVAEDVARYIAAELGKDENWVREQTEDFRKLCAQYHF</sequence>
<evidence type="ECO:0000256" key="6">
    <source>
        <dbReference type="ARBA" id="ARBA00023002"/>
    </source>
</evidence>
<dbReference type="Gene3D" id="3.50.50.60">
    <property type="entry name" value="FAD/NAD(P)-binding domain"/>
    <property type="match status" value="1"/>
</dbReference>
<dbReference type="STRING" id="2718.CHUV0807_1314"/>
<evidence type="ECO:0000256" key="3">
    <source>
        <dbReference type="ARBA" id="ARBA00022630"/>
    </source>
</evidence>
<keyword evidence="3" id="KW-0285">Flavoprotein</keyword>
<keyword evidence="4" id="KW-0319">Glycerol metabolism</keyword>
<dbReference type="GO" id="GO:0046168">
    <property type="term" value="P:glycerol-3-phosphate catabolic process"/>
    <property type="evidence" value="ECO:0007669"/>
    <property type="project" value="TreeGrafter"/>
</dbReference>
<dbReference type="Pfam" id="PF01266">
    <property type="entry name" value="DAO"/>
    <property type="match status" value="1"/>
</dbReference>
<feature type="domain" description="Alpha-glycerophosphate oxidase C-terminal" evidence="8">
    <location>
        <begin position="371"/>
        <end position="504"/>
    </location>
</feature>
<dbReference type="PANTHER" id="PTHR11985">
    <property type="entry name" value="GLYCEROL-3-PHOSPHATE DEHYDROGENASE"/>
    <property type="match status" value="1"/>
</dbReference>
<keyword evidence="9" id="KW-0378">Hydrolase</keyword>
<comment type="caution">
    <text evidence="9">The sequence shown here is derived from an EMBL/GenBank/DDBJ whole genome shotgun (WGS) entry which is preliminary data.</text>
</comment>
<evidence type="ECO:0000259" key="7">
    <source>
        <dbReference type="Pfam" id="PF01266"/>
    </source>
</evidence>
<dbReference type="InterPro" id="IPR000447">
    <property type="entry name" value="G3P_DH_FAD-dep"/>
</dbReference>
<feature type="domain" description="FAD dependent oxidoreductase" evidence="7">
    <location>
        <begin position="22"/>
        <end position="348"/>
    </location>
</feature>
<evidence type="ECO:0000256" key="5">
    <source>
        <dbReference type="ARBA" id="ARBA00022827"/>
    </source>
</evidence>
<dbReference type="SUPFAM" id="SSF51905">
    <property type="entry name" value="FAD/NAD(P)-binding domain"/>
    <property type="match status" value="1"/>
</dbReference>
<keyword evidence="5" id="KW-0274">FAD</keyword>
<evidence type="ECO:0000256" key="4">
    <source>
        <dbReference type="ARBA" id="ARBA00022798"/>
    </source>
</evidence>
<comment type="similarity">
    <text evidence="2">Belongs to the FAD-dependent glycerol-3-phosphate dehydrogenase family.</text>
</comment>
<proteinExistence type="inferred from homology"/>
<evidence type="ECO:0000259" key="8">
    <source>
        <dbReference type="Pfam" id="PF16901"/>
    </source>
</evidence>
<dbReference type="PROSITE" id="PS00978">
    <property type="entry name" value="FAD_G3PDH_2"/>
    <property type="match status" value="1"/>
</dbReference>
<dbReference type="EC" id="1.1.5.3" evidence="9"/>